<evidence type="ECO:0000256" key="9">
    <source>
        <dbReference type="SAM" id="Phobius"/>
    </source>
</evidence>
<dbReference type="Ensembl" id="ENSCSAVT00000009556.1">
    <property type="protein sequence ID" value="ENSCSAVP00000009439.1"/>
    <property type="gene ID" value="ENSCSAVG00000005558.1"/>
</dbReference>
<name>H2YVS8_CIOSA</name>
<keyword evidence="7 8" id="KW-1015">Disulfide bond</keyword>
<dbReference type="eggNOG" id="KOG2087">
    <property type="taxonomic scope" value="Eukaryota"/>
</dbReference>
<reference evidence="11" key="3">
    <citation type="submission" date="2025-09" db="UniProtKB">
        <authorList>
            <consortium name="Ensembl"/>
        </authorList>
    </citation>
    <scope>IDENTIFICATION</scope>
</reference>
<dbReference type="GO" id="GO:0008528">
    <property type="term" value="F:G protein-coupled peptide receptor activity"/>
    <property type="evidence" value="ECO:0007669"/>
    <property type="project" value="TreeGrafter"/>
</dbReference>
<dbReference type="SMART" id="SM00192">
    <property type="entry name" value="LDLa"/>
    <property type="match status" value="2"/>
</dbReference>
<feature type="transmembrane region" description="Helical" evidence="9">
    <location>
        <begin position="182"/>
        <end position="202"/>
    </location>
</feature>
<evidence type="ECO:0000256" key="5">
    <source>
        <dbReference type="ARBA" id="ARBA00022989"/>
    </source>
</evidence>
<dbReference type="InterPro" id="IPR036055">
    <property type="entry name" value="LDL_receptor-like_sf"/>
</dbReference>
<feature type="domain" description="G-protein coupled receptors family 1 profile" evidence="10">
    <location>
        <begin position="194"/>
        <end position="519"/>
    </location>
</feature>
<evidence type="ECO:0000256" key="4">
    <source>
        <dbReference type="ARBA" id="ARBA00022737"/>
    </source>
</evidence>
<keyword evidence="2" id="KW-0433">Leucine-rich repeat</keyword>
<dbReference type="PANTHER" id="PTHR24372">
    <property type="entry name" value="GLYCOPROTEIN HORMONE RECEPTOR"/>
    <property type="match status" value="1"/>
</dbReference>
<keyword evidence="6 9" id="KW-0472">Membrane</keyword>
<feature type="disulfide bond" evidence="8">
    <location>
        <begin position="99"/>
        <end position="117"/>
    </location>
</feature>
<evidence type="ECO:0000259" key="10">
    <source>
        <dbReference type="PROSITE" id="PS50262"/>
    </source>
</evidence>
<reference evidence="12" key="1">
    <citation type="submission" date="2003-08" db="EMBL/GenBank/DDBJ databases">
        <authorList>
            <person name="Birren B."/>
            <person name="Nusbaum C."/>
            <person name="Abebe A."/>
            <person name="Abouelleil A."/>
            <person name="Adekoya E."/>
            <person name="Ait-zahra M."/>
            <person name="Allen N."/>
            <person name="Allen T."/>
            <person name="An P."/>
            <person name="Anderson M."/>
            <person name="Anderson S."/>
            <person name="Arachchi H."/>
            <person name="Armbruster J."/>
            <person name="Bachantsang P."/>
            <person name="Baldwin J."/>
            <person name="Barry A."/>
            <person name="Bayul T."/>
            <person name="Blitshsteyn B."/>
            <person name="Bloom T."/>
            <person name="Blye J."/>
            <person name="Boguslavskiy L."/>
            <person name="Borowsky M."/>
            <person name="Boukhgalter B."/>
            <person name="Brunache A."/>
            <person name="Butler J."/>
            <person name="Calixte N."/>
            <person name="Calvo S."/>
            <person name="Camarata J."/>
            <person name="Campo K."/>
            <person name="Chang J."/>
            <person name="Cheshatsang Y."/>
            <person name="Citroen M."/>
            <person name="Collymore A."/>
            <person name="Considine T."/>
            <person name="Cook A."/>
            <person name="Cooke P."/>
            <person name="Corum B."/>
            <person name="Cuomo C."/>
            <person name="David R."/>
            <person name="Dawoe T."/>
            <person name="Degray S."/>
            <person name="Dodge S."/>
            <person name="Dooley K."/>
            <person name="Dorje P."/>
            <person name="Dorjee K."/>
            <person name="Dorris L."/>
            <person name="Duffey N."/>
            <person name="Dupes A."/>
            <person name="Elkins T."/>
            <person name="Engels R."/>
            <person name="Erickson J."/>
            <person name="Farina A."/>
            <person name="Faro S."/>
            <person name="Ferreira P."/>
            <person name="Fischer H."/>
            <person name="Fitzgerald M."/>
            <person name="Foley K."/>
            <person name="Gage D."/>
            <person name="Galagan J."/>
            <person name="Gearin G."/>
            <person name="Gnerre S."/>
            <person name="Gnirke A."/>
            <person name="Goyette A."/>
            <person name="Graham J."/>
            <person name="Grandbois E."/>
            <person name="Gyaltsen K."/>
            <person name="Hafez N."/>
            <person name="Hagopian D."/>
            <person name="Hagos B."/>
            <person name="Hall J."/>
            <person name="Hatcher B."/>
            <person name="Heller A."/>
            <person name="Higgins H."/>
            <person name="Honan T."/>
            <person name="Horn A."/>
            <person name="Houde N."/>
            <person name="Hughes L."/>
            <person name="Hulme W."/>
            <person name="Husby E."/>
            <person name="Iliev I."/>
            <person name="Jaffe D."/>
            <person name="Jones C."/>
            <person name="Kamal M."/>
            <person name="Kamat A."/>
            <person name="Kamvysselis M."/>
            <person name="Karlsson E."/>
            <person name="Kells C."/>
            <person name="Kieu A."/>
            <person name="Kisner P."/>
            <person name="Kodira C."/>
            <person name="Kulbokas E."/>
            <person name="Labutti K."/>
            <person name="Lama D."/>
            <person name="Landers T."/>
            <person name="Leger J."/>
            <person name="Levine S."/>
            <person name="Lewis D."/>
            <person name="Lewis T."/>
            <person name="Lindblad-toh K."/>
            <person name="Liu X."/>
            <person name="Lokyitsang T."/>
            <person name="Lokyitsang Y."/>
            <person name="Lucien O."/>
            <person name="Lui A."/>
            <person name="Ma L.J."/>
            <person name="Mabbitt R."/>
            <person name="Macdonald J."/>
            <person name="Maclean C."/>
            <person name="Major J."/>
            <person name="Manning J."/>
            <person name="Marabella R."/>
            <person name="Maru K."/>
            <person name="Matthews C."/>
            <person name="Mauceli E."/>
            <person name="Mccarthy M."/>
            <person name="Mcdonough S."/>
            <person name="Mcghee T."/>
            <person name="Meldrim J."/>
            <person name="Meneus L."/>
            <person name="Mesirov J."/>
            <person name="Mihalev A."/>
            <person name="Mihova T."/>
            <person name="Mikkelsen T."/>
            <person name="Mlenga V."/>
            <person name="Moru K."/>
            <person name="Mozes J."/>
            <person name="Mulrain L."/>
            <person name="Munson G."/>
            <person name="Naylor J."/>
            <person name="Newes C."/>
            <person name="Nguyen C."/>
            <person name="Nguyen N."/>
            <person name="Nguyen T."/>
            <person name="Nicol R."/>
            <person name="Nielsen C."/>
            <person name="Nizzari M."/>
            <person name="Norbu C."/>
            <person name="Norbu N."/>
            <person name="O'donnell P."/>
            <person name="Okoawo O."/>
            <person name="O'leary S."/>
            <person name="Omotosho B."/>
            <person name="O'neill K."/>
            <person name="Osman S."/>
            <person name="Parker S."/>
            <person name="Perrin D."/>
            <person name="Phunkhang P."/>
            <person name="Piqani B."/>
            <person name="Purcell S."/>
            <person name="Rachupka T."/>
            <person name="Ramasamy U."/>
            <person name="Rameau R."/>
            <person name="Ray V."/>
            <person name="Raymond C."/>
            <person name="Retta R."/>
            <person name="Richardson S."/>
            <person name="Rise C."/>
            <person name="Rodriguez J."/>
            <person name="Rogers J."/>
            <person name="Rogov P."/>
            <person name="Rutman M."/>
            <person name="Schupbach R."/>
            <person name="Seaman C."/>
            <person name="Settipalli S."/>
            <person name="Sharpe T."/>
            <person name="Sheridan J."/>
            <person name="Sherpa N."/>
            <person name="Shi J."/>
            <person name="Smirnov S."/>
            <person name="Smith C."/>
            <person name="Sougnez C."/>
            <person name="Spencer B."/>
            <person name="Stalker J."/>
            <person name="Stange-thomann N."/>
            <person name="Stavropoulos S."/>
            <person name="Stetson K."/>
            <person name="Stone C."/>
            <person name="Stone S."/>
            <person name="Stubbs M."/>
            <person name="Talamas J."/>
            <person name="Tchuinga P."/>
            <person name="Tenzing P."/>
            <person name="Tesfaye S."/>
            <person name="Theodore J."/>
            <person name="Thoulutsang Y."/>
            <person name="Topham K."/>
            <person name="Towey S."/>
            <person name="Tsamla T."/>
            <person name="Tsomo N."/>
            <person name="Vallee D."/>
            <person name="Vassiliev H."/>
            <person name="Venkataraman V."/>
            <person name="Vinson J."/>
            <person name="Vo A."/>
            <person name="Wade C."/>
            <person name="Wang S."/>
            <person name="Wangchuk T."/>
            <person name="Wangdi T."/>
            <person name="Whittaker C."/>
            <person name="Wilkinson J."/>
            <person name="Wu Y."/>
            <person name="Wyman D."/>
            <person name="Yadav S."/>
            <person name="Yang S."/>
            <person name="Yang X."/>
            <person name="Yeager S."/>
            <person name="Yee E."/>
            <person name="Young G."/>
            <person name="Zainoun J."/>
            <person name="Zembeck L."/>
            <person name="Zimmer A."/>
            <person name="Zody M."/>
            <person name="Lander E."/>
        </authorList>
    </citation>
    <scope>NUCLEOTIDE SEQUENCE [LARGE SCALE GENOMIC DNA]</scope>
</reference>
<dbReference type="CDD" id="cd00112">
    <property type="entry name" value="LDLa"/>
    <property type="match status" value="2"/>
</dbReference>
<organism evidence="11 12">
    <name type="scientific">Ciona savignyi</name>
    <name type="common">Pacific transparent sea squirt</name>
    <dbReference type="NCBI Taxonomy" id="51511"/>
    <lineage>
        <taxon>Eukaryota</taxon>
        <taxon>Metazoa</taxon>
        <taxon>Chordata</taxon>
        <taxon>Tunicata</taxon>
        <taxon>Ascidiacea</taxon>
        <taxon>Phlebobranchia</taxon>
        <taxon>Cionidae</taxon>
        <taxon>Ciona</taxon>
    </lineage>
</organism>
<sequence>VSNKTINAFECDGKIECSDFSDECSRNCTNQPAFCGRLESFGPSKELLSCNSSNVINGSAGLARGSLTFTSAEVCNGKWLSCEPRINEEEQGCVGRFYCDNSTSIDSSRVCDGYHDCYNGQDETNCSTLFQCENRSNLSVPLNFLLDGRNDCPDGSDECPKFLDLKPDSSRFEMVKNPGVKIWIWVLGLFGIIGNGSVFVYTARRLLKEISTKGNVVSKSNKFLVLNLNLADGLMSIYFLFLAVKSAEFSGHYCLVDLQWRTGFPCTFMGSVALLAGEASLFTIVAMTSKRLYVVYYPIASRELRVRWLALAMFFVWAISITLAALPFALPSVFVEGYWMRTKLQSEPIVRTRHFNTFIRNVILISEPQNSSHLLQPGLNKVAYLSKYHPRFPILGEFGFYSENTLCVPHFFIPTNDNGWFYPTVIVAVNFLAFVFVSIAYYQIYRKATGTRVRSTASANKKSMQRRVTKLVVTNFATWLPIFVASFTPTLYFERIRSIFIATAVVLFPINSLSNPLLFSDLFEKI</sequence>
<dbReference type="PANTHER" id="PTHR24372:SF77">
    <property type="entry name" value="G-PROTEIN COUPLED RECEPTORS FAMILY 1 PROFILE DOMAIN-CONTAINING PROTEIN"/>
    <property type="match status" value="1"/>
</dbReference>
<dbReference type="Proteomes" id="UP000007875">
    <property type="component" value="Unassembled WGS sequence"/>
</dbReference>
<dbReference type="Gene3D" id="4.10.400.10">
    <property type="entry name" value="Low-density Lipoprotein Receptor"/>
    <property type="match status" value="2"/>
</dbReference>
<evidence type="ECO:0000256" key="7">
    <source>
        <dbReference type="ARBA" id="ARBA00023157"/>
    </source>
</evidence>
<comment type="caution">
    <text evidence="8">Lacks conserved residue(s) required for the propagation of feature annotation.</text>
</comment>
<protein>
    <recommendedName>
        <fullName evidence="10">G-protein coupled receptors family 1 profile domain-containing protein</fullName>
    </recommendedName>
</protein>
<dbReference type="AlphaFoldDB" id="H2YVS8"/>
<comment type="subcellular location">
    <subcellularLocation>
        <location evidence="1">Membrane</location>
    </subcellularLocation>
</comment>
<dbReference type="PRINTS" id="PR00261">
    <property type="entry name" value="LDLRECEPTOR"/>
</dbReference>
<dbReference type="eggNOG" id="KOG1215">
    <property type="taxonomic scope" value="Eukaryota"/>
</dbReference>
<reference evidence="11" key="2">
    <citation type="submission" date="2025-08" db="UniProtKB">
        <authorList>
            <consortium name="Ensembl"/>
        </authorList>
    </citation>
    <scope>IDENTIFICATION</scope>
</reference>
<dbReference type="PROSITE" id="PS50262">
    <property type="entry name" value="G_PROTEIN_RECEP_F1_2"/>
    <property type="match status" value="1"/>
</dbReference>
<feature type="transmembrane region" description="Helical" evidence="9">
    <location>
        <begin position="471"/>
        <end position="493"/>
    </location>
</feature>
<dbReference type="InterPro" id="IPR000276">
    <property type="entry name" value="GPCR_Rhodpsn"/>
</dbReference>
<dbReference type="GeneTree" id="ENSGT00940000163045"/>
<feature type="transmembrane region" description="Helical" evidence="9">
    <location>
        <begin position="420"/>
        <end position="442"/>
    </location>
</feature>
<feature type="transmembrane region" description="Helical" evidence="9">
    <location>
        <begin position="262"/>
        <end position="287"/>
    </location>
</feature>
<evidence type="ECO:0000313" key="12">
    <source>
        <dbReference type="Proteomes" id="UP000007875"/>
    </source>
</evidence>
<dbReference type="Pfam" id="PF00001">
    <property type="entry name" value="7tm_1"/>
    <property type="match status" value="2"/>
</dbReference>
<dbReference type="SUPFAM" id="SSF57424">
    <property type="entry name" value="LDL receptor-like module"/>
    <property type="match status" value="2"/>
</dbReference>
<feature type="disulfide bond" evidence="8">
    <location>
        <begin position="111"/>
        <end position="126"/>
    </location>
</feature>
<dbReference type="InParanoid" id="H2YVS8"/>
<dbReference type="HOGENOM" id="CLU_002245_0_0_1"/>
<evidence type="ECO:0000313" key="11">
    <source>
        <dbReference type="Ensembl" id="ENSCSAVP00000009439.1"/>
    </source>
</evidence>
<keyword evidence="4" id="KW-0677">Repeat</keyword>
<evidence type="ECO:0000256" key="6">
    <source>
        <dbReference type="ARBA" id="ARBA00023136"/>
    </source>
</evidence>
<dbReference type="GO" id="GO:0005886">
    <property type="term" value="C:plasma membrane"/>
    <property type="evidence" value="ECO:0007669"/>
    <property type="project" value="TreeGrafter"/>
</dbReference>
<dbReference type="InterPro" id="IPR017452">
    <property type="entry name" value="GPCR_Rhodpsn_7TM"/>
</dbReference>
<keyword evidence="12" id="KW-1185">Reference proteome</keyword>
<dbReference type="InterPro" id="IPR002172">
    <property type="entry name" value="LDrepeatLR_classA_rpt"/>
</dbReference>
<keyword evidence="5 9" id="KW-1133">Transmembrane helix</keyword>
<proteinExistence type="predicted"/>
<dbReference type="PROSITE" id="PS50068">
    <property type="entry name" value="LDLRA_2"/>
    <property type="match status" value="1"/>
</dbReference>
<feature type="transmembrane region" description="Helical" evidence="9">
    <location>
        <begin position="499"/>
        <end position="519"/>
    </location>
</feature>
<dbReference type="GO" id="GO:0007189">
    <property type="term" value="P:adenylate cyclase-activating G protein-coupled receptor signaling pathway"/>
    <property type="evidence" value="ECO:0007669"/>
    <property type="project" value="TreeGrafter"/>
</dbReference>
<evidence type="ECO:0000256" key="1">
    <source>
        <dbReference type="ARBA" id="ARBA00004370"/>
    </source>
</evidence>
<dbReference type="Gene3D" id="1.20.1070.10">
    <property type="entry name" value="Rhodopsin 7-helix transmembrane proteins"/>
    <property type="match status" value="2"/>
</dbReference>
<dbReference type="STRING" id="51511.ENSCSAVP00000009439"/>
<evidence type="ECO:0000256" key="3">
    <source>
        <dbReference type="ARBA" id="ARBA00022692"/>
    </source>
</evidence>
<accession>H2YVS8</accession>
<keyword evidence="3 9" id="KW-0812">Transmembrane</keyword>
<dbReference type="GO" id="GO:0009755">
    <property type="term" value="P:hormone-mediated signaling pathway"/>
    <property type="evidence" value="ECO:0007669"/>
    <property type="project" value="TreeGrafter"/>
</dbReference>
<feature type="transmembrane region" description="Helical" evidence="9">
    <location>
        <begin position="308"/>
        <end position="330"/>
    </location>
</feature>
<feature type="transmembrane region" description="Helical" evidence="9">
    <location>
        <begin position="223"/>
        <end position="242"/>
    </location>
</feature>
<evidence type="ECO:0000256" key="2">
    <source>
        <dbReference type="ARBA" id="ARBA00022614"/>
    </source>
</evidence>
<evidence type="ECO:0000256" key="8">
    <source>
        <dbReference type="PROSITE-ProRule" id="PRU00124"/>
    </source>
</evidence>
<dbReference type="Pfam" id="PF00057">
    <property type="entry name" value="Ldl_recept_a"/>
    <property type="match status" value="1"/>
</dbReference>
<dbReference type="SUPFAM" id="SSF81321">
    <property type="entry name" value="Family A G protein-coupled receptor-like"/>
    <property type="match status" value="2"/>
</dbReference>